<evidence type="ECO:0000313" key="3">
    <source>
        <dbReference type="EMBL" id="KAG9390463.1"/>
    </source>
</evidence>
<comment type="caution">
    <text evidence="3">The sequence shown here is derived from an EMBL/GenBank/DDBJ whole genome shotgun (WGS) entry which is preliminary data.</text>
</comment>
<dbReference type="SMART" id="SM01411">
    <property type="entry name" value="Ephrin_rec_like"/>
    <property type="match status" value="3"/>
</dbReference>
<dbReference type="SUPFAM" id="SSF57184">
    <property type="entry name" value="Growth factor receptor domain"/>
    <property type="match status" value="1"/>
</dbReference>
<dbReference type="Proteomes" id="UP000717585">
    <property type="component" value="Unassembled WGS sequence"/>
</dbReference>
<gene>
    <name evidence="3" type="ORF">J8273_7814</name>
</gene>
<dbReference type="OrthoDB" id="439917at2759"/>
<keyword evidence="1" id="KW-1133">Transmembrane helix</keyword>
<feature type="chain" id="PRO_5035226691" description="Tyrosine-protein kinase ephrin type A/B receptor-like domain-containing protein" evidence="2">
    <location>
        <begin position="20"/>
        <end position="285"/>
    </location>
</feature>
<keyword evidence="4" id="KW-1185">Reference proteome</keyword>
<dbReference type="EMBL" id="JAHDYR010000064">
    <property type="protein sequence ID" value="KAG9390463.1"/>
    <property type="molecule type" value="Genomic_DNA"/>
</dbReference>
<reference evidence="3" key="1">
    <citation type="submission" date="2021-05" db="EMBL/GenBank/DDBJ databases">
        <title>A free-living protist that lacks canonical eukaryotic 1 DNA replication and segregation systems.</title>
        <authorList>
            <person name="Salas-Leiva D.E."/>
            <person name="Tromer E.C."/>
            <person name="Curtis B.A."/>
            <person name="Jerlstrom-Hultqvist J."/>
            <person name="Kolisko M."/>
            <person name="Yi Z."/>
            <person name="Salas-Leiva J.S."/>
            <person name="Gallot-Lavallee L."/>
            <person name="Kops G.J.P.L."/>
            <person name="Archibald J.M."/>
            <person name="Simpson A.G.B."/>
            <person name="Roger A.J."/>
        </authorList>
    </citation>
    <scope>NUCLEOTIDE SEQUENCE</scope>
    <source>
        <strain evidence="3">BICM</strain>
    </source>
</reference>
<proteinExistence type="predicted"/>
<dbReference type="InterPro" id="IPR009030">
    <property type="entry name" value="Growth_fac_rcpt_cys_sf"/>
</dbReference>
<dbReference type="Gene3D" id="2.10.50.10">
    <property type="entry name" value="Tumor Necrosis Factor Receptor, subunit A, domain 2"/>
    <property type="match status" value="1"/>
</dbReference>
<protein>
    <recommendedName>
        <fullName evidence="5">Tyrosine-protein kinase ephrin type A/B receptor-like domain-containing protein</fullName>
    </recommendedName>
</protein>
<organism evidence="3 4">
    <name type="scientific">Carpediemonas membranifera</name>
    <dbReference type="NCBI Taxonomy" id="201153"/>
    <lineage>
        <taxon>Eukaryota</taxon>
        <taxon>Metamonada</taxon>
        <taxon>Carpediemonas-like organisms</taxon>
        <taxon>Carpediemonas</taxon>
    </lineage>
</organism>
<evidence type="ECO:0008006" key="5">
    <source>
        <dbReference type="Google" id="ProtNLM"/>
    </source>
</evidence>
<accession>A0A8J6AQ34</accession>
<sequence>MHLLAFMLLLSIAIAATTGTFCHLDESDATCYPGFYRNPKWNEKTPTIIPCLPCRAGTISSIKNATSCDSCPIGFFSHSCSPACDPCAPGTYGAGDCVDGCKRSITTECANCTLVDQCAPCPNGSFSPLPAMLTCLPCGPGRYRDGTATSDFYCKRCPEHHQCPNPITSHPVVCEPHHVAQAGQAVCTSCRPPFHATFDNGVTCSPTPVVTSILLGILGLLCLFTLCLCLPVWSKEMASFAIQQDPGRKTAAYAHLYDYHNLEADVERHEDDQVFLDQDYQFQGY</sequence>
<keyword evidence="1" id="KW-0812">Transmembrane</keyword>
<evidence type="ECO:0000313" key="4">
    <source>
        <dbReference type="Proteomes" id="UP000717585"/>
    </source>
</evidence>
<dbReference type="AlphaFoldDB" id="A0A8J6AQ34"/>
<feature type="signal peptide" evidence="2">
    <location>
        <begin position="1"/>
        <end position="19"/>
    </location>
</feature>
<evidence type="ECO:0000256" key="2">
    <source>
        <dbReference type="SAM" id="SignalP"/>
    </source>
</evidence>
<keyword evidence="1" id="KW-0472">Membrane</keyword>
<evidence type="ECO:0000256" key="1">
    <source>
        <dbReference type="SAM" id="Phobius"/>
    </source>
</evidence>
<name>A0A8J6AQ34_9EUKA</name>
<feature type="transmembrane region" description="Helical" evidence="1">
    <location>
        <begin position="213"/>
        <end position="233"/>
    </location>
</feature>
<keyword evidence="2" id="KW-0732">Signal</keyword>